<feature type="chain" id="PRO_5005330408" evidence="6">
    <location>
        <begin position="22"/>
        <end position="153"/>
    </location>
</feature>
<organism evidence="8 9">
    <name type="scientific">Strongyloides venezuelensis</name>
    <name type="common">Threadworm</name>
    <dbReference type="NCBI Taxonomy" id="75913"/>
    <lineage>
        <taxon>Eukaryota</taxon>
        <taxon>Metazoa</taxon>
        <taxon>Ecdysozoa</taxon>
        <taxon>Nematoda</taxon>
        <taxon>Chromadorea</taxon>
        <taxon>Rhabditida</taxon>
        <taxon>Tylenchina</taxon>
        <taxon>Panagrolaimomorpha</taxon>
        <taxon>Strongyloidoidea</taxon>
        <taxon>Strongyloididae</taxon>
        <taxon>Strongyloides</taxon>
    </lineage>
</organism>
<keyword evidence="4" id="KW-0479">Metal-binding</keyword>
<dbReference type="GO" id="GO:0031012">
    <property type="term" value="C:extracellular matrix"/>
    <property type="evidence" value="ECO:0007669"/>
    <property type="project" value="TreeGrafter"/>
</dbReference>
<dbReference type="InterPro" id="IPR008993">
    <property type="entry name" value="TIMP-like_OB-fold"/>
</dbReference>
<dbReference type="GO" id="GO:0046872">
    <property type="term" value="F:metal ion binding"/>
    <property type="evidence" value="ECO:0007669"/>
    <property type="project" value="UniProtKB-KW"/>
</dbReference>
<evidence type="ECO:0000313" key="9">
    <source>
        <dbReference type="WBParaSite" id="SVE_1642500.1"/>
    </source>
</evidence>
<evidence type="ECO:0000256" key="5">
    <source>
        <dbReference type="PIRSR" id="PIRSR601820-3"/>
    </source>
</evidence>
<dbReference type="PANTHER" id="PTHR11844">
    <property type="entry name" value="METALLOPROTEASE INHIBITOR"/>
    <property type="match status" value="1"/>
</dbReference>
<evidence type="ECO:0000256" key="6">
    <source>
        <dbReference type="SAM" id="SignalP"/>
    </source>
</evidence>
<keyword evidence="6" id="KW-0732">Signal</keyword>
<dbReference type="WBParaSite" id="SVE_1642500.1">
    <property type="protein sequence ID" value="SVE_1642500.1"/>
    <property type="gene ID" value="SVE_1642500"/>
</dbReference>
<feature type="binding site" evidence="4">
    <location>
        <position position="22"/>
    </location>
    <ligand>
        <name>Zn(2+)</name>
        <dbReference type="ChEBI" id="CHEBI:29105"/>
        <note>ligand shared with metalloproteinase partner</note>
    </ligand>
</feature>
<feature type="disulfide bond" evidence="5">
    <location>
        <begin position="24"/>
        <end position="127"/>
    </location>
</feature>
<feature type="signal peptide" evidence="6">
    <location>
        <begin position="1"/>
        <end position="21"/>
    </location>
</feature>
<dbReference type="InterPro" id="IPR001134">
    <property type="entry name" value="Netrin_domain"/>
</dbReference>
<keyword evidence="8" id="KW-1185">Reference proteome</keyword>
<dbReference type="AlphaFoldDB" id="A0A0K0FVQ8"/>
<reference evidence="9" key="2">
    <citation type="submission" date="2015-08" db="UniProtKB">
        <authorList>
            <consortium name="WormBaseParasite"/>
        </authorList>
    </citation>
    <scope>IDENTIFICATION</scope>
</reference>
<dbReference type="PROSITE" id="PS50189">
    <property type="entry name" value="NTR"/>
    <property type="match status" value="1"/>
</dbReference>
<dbReference type="GO" id="GO:0002020">
    <property type="term" value="F:protease binding"/>
    <property type="evidence" value="ECO:0007669"/>
    <property type="project" value="TreeGrafter"/>
</dbReference>
<dbReference type="STRING" id="75913.A0A0K0FVQ8"/>
<dbReference type="Pfam" id="PF00965">
    <property type="entry name" value="TIMP"/>
    <property type="match status" value="1"/>
</dbReference>
<dbReference type="InterPro" id="IPR001820">
    <property type="entry name" value="TIMP"/>
</dbReference>
<feature type="domain" description="NTR" evidence="7">
    <location>
        <begin position="22"/>
        <end position="152"/>
    </location>
</feature>
<evidence type="ECO:0000256" key="3">
    <source>
        <dbReference type="ARBA" id="ARBA00023157"/>
    </source>
</evidence>
<keyword evidence="2" id="KW-0964">Secreted</keyword>
<dbReference type="GO" id="GO:0051045">
    <property type="term" value="P:negative regulation of membrane protein ectodomain proteolysis"/>
    <property type="evidence" value="ECO:0007669"/>
    <property type="project" value="TreeGrafter"/>
</dbReference>
<name>A0A0K0FVQ8_STRVS</name>
<dbReference type="PANTHER" id="PTHR11844:SF25">
    <property type="entry name" value="NTR DOMAIN-CONTAINING PROTEIN"/>
    <property type="match status" value="1"/>
</dbReference>
<evidence type="ECO:0000256" key="2">
    <source>
        <dbReference type="ARBA" id="ARBA00022525"/>
    </source>
</evidence>
<sequence>MRKIIFIILAICLNFNHLAEGCDCMISEGENAYCFSDWISHVKILKRDVEMVDGTDEYAQEPEGVKYTVKHLQIFKKPSNITDETLSTFITTPSNTAMCGIDFLNVSDSYILSGAFNSDHTLKIHLCGGLKYNYNKVDSIRKLMKYKNEINCP</sequence>
<evidence type="ECO:0000313" key="8">
    <source>
        <dbReference type="Proteomes" id="UP000035680"/>
    </source>
</evidence>
<dbReference type="GO" id="GO:0005615">
    <property type="term" value="C:extracellular space"/>
    <property type="evidence" value="ECO:0007669"/>
    <property type="project" value="TreeGrafter"/>
</dbReference>
<protein>
    <submittedName>
        <fullName evidence="9">NTR domain-containing protein</fullName>
    </submittedName>
</protein>
<dbReference type="GO" id="GO:0008191">
    <property type="term" value="F:metalloendopeptidase inhibitor activity"/>
    <property type="evidence" value="ECO:0007669"/>
    <property type="project" value="InterPro"/>
</dbReference>
<evidence type="ECO:0000259" key="7">
    <source>
        <dbReference type="PROSITE" id="PS50189"/>
    </source>
</evidence>
<keyword evidence="4" id="KW-0862">Zinc</keyword>
<dbReference type="Proteomes" id="UP000035680">
    <property type="component" value="Unassembled WGS sequence"/>
</dbReference>
<evidence type="ECO:0000256" key="1">
    <source>
        <dbReference type="ARBA" id="ARBA00004613"/>
    </source>
</evidence>
<dbReference type="Gene3D" id="2.40.50.120">
    <property type="match status" value="1"/>
</dbReference>
<comment type="subcellular location">
    <subcellularLocation>
        <location evidence="1">Secreted</location>
    </subcellularLocation>
</comment>
<keyword evidence="3 5" id="KW-1015">Disulfide bond</keyword>
<evidence type="ECO:0000256" key="4">
    <source>
        <dbReference type="PIRSR" id="PIRSR601820-1"/>
    </source>
</evidence>
<feature type="disulfide bond" evidence="5">
    <location>
        <begin position="22"/>
        <end position="99"/>
    </location>
</feature>
<dbReference type="SUPFAM" id="SSF50242">
    <property type="entry name" value="TIMP-like"/>
    <property type="match status" value="1"/>
</dbReference>
<accession>A0A0K0FVQ8</accession>
<proteinExistence type="predicted"/>
<reference evidence="8" key="1">
    <citation type="submission" date="2014-07" db="EMBL/GenBank/DDBJ databases">
        <authorList>
            <person name="Martin A.A"/>
            <person name="De Silva N."/>
        </authorList>
    </citation>
    <scope>NUCLEOTIDE SEQUENCE</scope>
</reference>